<keyword evidence="2" id="KW-1185">Reference proteome</keyword>
<dbReference type="Proteomes" id="UP000324585">
    <property type="component" value="Unassembled WGS sequence"/>
</dbReference>
<comment type="caution">
    <text evidence="1">The sequence shown here is derived from an EMBL/GenBank/DDBJ whole genome shotgun (WGS) entry which is preliminary data.</text>
</comment>
<dbReference type="AlphaFoldDB" id="A0A5J4Z1L1"/>
<protein>
    <submittedName>
        <fullName evidence="1">Uncharacterized protein</fullName>
    </submittedName>
</protein>
<organism evidence="1 2">
    <name type="scientific">Porphyridium purpureum</name>
    <name type="common">Red alga</name>
    <name type="synonym">Porphyridium cruentum</name>
    <dbReference type="NCBI Taxonomy" id="35688"/>
    <lineage>
        <taxon>Eukaryota</taxon>
        <taxon>Rhodophyta</taxon>
        <taxon>Bangiophyceae</taxon>
        <taxon>Porphyridiales</taxon>
        <taxon>Porphyridiaceae</taxon>
        <taxon>Porphyridium</taxon>
    </lineage>
</organism>
<evidence type="ECO:0000313" key="2">
    <source>
        <dbReference type="Proteomes" id="UP000324585"/>
    </source>
</evidence>
<evidence type="ECO:0000313" key="1">
    <source>
        <dbReference type="EMBL" id="KAA8497506.1"/>
    </source>
</evidence>
<sequence length="116" mass="13390">MNTCVARTLHTRQQIRTTLPLIEKMLFKPALCDDFGPGKSQDFGRHGFSIQRVLQQQFGKRTRIQSNANFKGAPEWSLCLSKRSRHERKVSIICGMCEYKRWHPSSALVQSRVLTL</sequence>
<gene>
    <name evidence="1" type="ORF">FVE85_5091</name>
</gene>
<accession>A0A5J4Z1L1</accession>
<proteinExistence type="predicted"/>
<name>A0A5J4Z1L1_PORPP</name>
<dbReference type="EMBL" id="VRMN01000001">
    <property type="protein sequence ID" value="KAA8497506.1"/>
    <property type="molecule type" value="Genomic_DNA"/>
</dbReference>
<reference evidence="2" key="1">
    <citation type="journal article" date="2019" name="Nat. Commun.">
        <title>Expansion of phycobilisome linker gene families in mesophilic red algae.</title>
        <authorList>
            <person name="Lee J."/>
            <person name="Kim D."/>
            <person name="Bhattacharya D."/>
            <person name="Yoon H.S."/>
        </authorList>
    </citation>
    <scope>NUCLEOTIDE SEQUENCE [LARGE SCALE GENOMIC DNA]</scope>
    <source>
        <strain evidence="2">CCMP 1328</strain>
    </source>
</reference>